<evidence type="ECO:0000256" key="7">
    <source>
        <dbReference type="ARBA" id="ARBA00048201"/>
    </source>
</evidence>
<reference evidence="10" key="1">
    <citation type="journal article" date="2012" name="Bioengineered">
        <title>Additional insights into the genome of the oleaginous model alga Nannochloropsis gaditana.</title>
        <authorList>
            <person name="Jinkerson R.E."/>
            <person name="Radakovits R."/>
            <person name="Posewitz M.C."/>
        </authorList>
    </citation>
    <scope>NUCLEOTIDE SEQUENCE</scope>
    <source>
        <strain evidence="10">CCMP526</strain>
    </source>
</reference>
<proteinExistence type="evidence at transcript level"/>
<evidence type="ECO:0000313" key="10">
    <source>
        <dbReference type="EMBL" id="AFJ68653.1"/>
    </source>
</evidence>
<dbReference type="InterPro" id="IPR018955">
    <property type="entry name" value="BCDHK/PDK_N"/>
</dbReference>
<dbReference type="SUPFAM" id="SSF69012">
    <property type="entry name" value="alpha-ketoacid dehydrogenase kinase, N-terminal domain"/>
    <property type="match status" value="1"/>
</dbReference>
<evidence type="ECO:0000256" key="9">
    <source>
        <dbReference type="SAM" id="MobiDB-lite"/>
    </source>
</evidence>
<keyword evidence="2 8" id="KW-0808">Transferase</keyword>
<keyword evidence="6 8" id="KW-0496">Mitochondrion</keyword>
<keyword evidence="5 8" id="KW-0067">ATP-binding</keyword>
<dbReference type="InterPro" id="IPR036890">
    <property type="entry name" value="HATPase_C_sf"/>
</dbReference>
<dbReference type="KEGG" id="ngd:NGA_2010000"/>
<dbReference type="SMART" id="SM00387">
    <property type="entry name" value="HATPase_c"/>
    <property type="match status" value="1"/>
</dbReference>
<evidence type="ECO:0000256" key="6">
    <source>
        <dbReference type="ARBA" id="ARBA00023128"/>
    </source>
</evidence>
<evidence type="ECO:0000256" key="8">
    <source>
        <dbReference type="RuleBase" id="RU366032"/>
    </source>
</evidence>
<evidence type="ECO:0000256" key="5">
    <source>
        <dbReference type="ARBA" id="ARBA00022840"/>
    </source>
</evidence>
<dbReference type="EC" id="2.7.11.-" evidence="8"/>
<dbReference type="InterPro" id="IPR005467">
    <property type="entry name" value="His_kinase_dom"/>
</dbReference>
<dbReference type="Gene3D" id="1.20.140.20">
    <property type="entry name" value="Alpha-ketoacid/pyruvate dehydrogenase kinase, N-terminal domain"/>
    <property type="match status" value="1"/>
</dbReference>
<evidence type="ECO:0000256" key="2">
    <source>
        <dbReference type="ARBA" id="ARBA00022679"/>
    </source>
</evidence>
<comment type="similarity">
    <text evidence="1 8">Belongs to the PDK/BCKDK protein kinase family.</text>
</comment>
<dbReference type="InterPro" id="IPR039028">
    <property type="entry name" value="BCKD/PDK"/>
</dbReference>
<dbReference type="PRINTS" id="PR00344">
    <property type="entry name" value="BCTRLSENSOR"/>
</dbReference>
<feature type="region of interest" description="Disordered" evidence="9">
    <location>
        <begin position="35"/>
        <end position="55"/>
    </location>
</feature>
<reference evidence="10" key="2">
    <citation type="journal article" date="2012" name="Nat. Commun.">
        <title>Draft genome sequence and genetic transformation of the oleaginous alga Nannochloropis gaditana.</title>
        <authorList>
            <person name="Radakovits R."/>
            <person name="Jinkerson R.E."/>
            <person name="Fuerstenberg S.I."/>
            <person name="Tae H."/>
            <person name="Settlage R.E."/>
            <person name="Boore J.L."/>
            <person name="Posewitz M.C."/>
        </authorList>
    </citation>
    <scope>NUCLEOTIDE SEQUENCE</scope>
    <source>
        <strain evidence="10">CCMP526</strain>
    </source>
</reference>
<evidence type="ECO:0000256" key="4">
    <source>
        <dbReference type="ARBA" id="ARBA00022777"/>
    </source>
</evidence>
<keyword evidence="3 8" id="KW-0547">Nucleotide-binding</keyword>
<dbReference type="GO" id="GO:0005524">
    <property type="term" value="F:ATP binding"/>
    <property type="evidence" value="ECO:0007669"/>
    <property type="project" value="UniProtKB-UniRule"/>
</dbReference>
<sequence length="523" mass="57839">MIARHVQFLKTNLYQYASKRRFAQIATSSTLFPHQSHLQQHQQHGQGGAAGRSTPSFLQQQTLKADKLHTPTKIAGASVPWSNSAHNVSDSKSDILRDEEATILSYAKKRSERVSLRSLAEVGLGTRPWLSSLRDAMSLENPLCSLNVRLCRVSDPHSPAQKGLLRMATFLHRELPIRFARGITFIDKLDSSRQAPSLRVVREWYRESFRDVVSSPCPVTDGCEESFVKVLTRVRDRHADELLLVARGVFELRAKLGMDALDGRGGREALHAQLDELHLKRIALRILVGHYLALHQPPRPNYVGIICTRTKLQDVIETAAADARWICKQRFDGCAPRVEVIGGEGMVMACIPESLYYLSMELIKNSLRAVAERYNEALFRDGSMAHGAGGDEGCVPSIKVILSREYSLTEGQQVVIEVRDEGGGIPPEDLGKVFCYLFSTAADADVQQLVMDRHASGLGGERSKHNRGNSKKVPLAGLGYGLGIAKSYALYFGGELELKNRPGDGCSVFVTLSRLGECKEPLV</sequence>
<dbReference type="Gene3D" id="3.30.565.10">
    <property type="entry name" value="Histidine kinase-like ATPase, C-terminal domain"/>
    <property type="match status" value="1"/>
</dbReference>
<gene>
    <name evidence="10" type="ORF">NGATSA_2010000</name>
</gene>
<evidence type="ECO:0000256" key="3">
    <source>
        <dbReference type="ARBA" id="ARBA00022741"/>
    </source>
</evidence>
<dbReference type="PROSITE" id="PS50109">
    <property type="entry name" value="HIS_KIN"/>
    <property type="match status" value="1"/>
</dbReference>
<comment type="catalytic activity">
    <reaction evidence="7">
        <text>L-seryl-[pyruvate dehydrogenase E1 alpha subunit] + ATP = O-phospho-L-seryl-[pyruvate dehydrogenase E1 alpha subunit] + ADP + H(+)</text>
        <dbReference type="Rhea" id="RHEA:23052"/>
        <dbReference type="Rhea" id="RHEA-COMP:13689"/>
        <dbReference type="Rhea" id="RHEA-COMP:13690"/>
        <dbReference type="ChEBI" id="CHEBI:15378"/>
        <dbReference type="ChEBI" id="CHEBI:29999"/>
        <dbReference type="ChEBI" id="CHEBI:30616"/>
        <dbReference type="ChEBI" id="CHEBI:83421"/>
        <dbReference type="ChEBI" id="CHEBI:456216"/>
        <dbReference type="EC" id="2.7.11.2"/>
    </reaction>
</comment>
<dbReference type="PANTHER" id="PTHR11947">
    <property type="entry name" value="PYRUVATE DEHYDROGENASE KINASE"/>
    <property type="match status" value="1"/>
</dbReference>
<keyword evidence="4 8" id="KW-0418">Kinase</keyword>
<feature type="compositionally biased region" description="Low complexity" evidence="9">
    <location>
        <begin position="35"/>
        <end position="44"/>
    </location>
</feature>
<comment type="subcellular location">
    <subcellularLocation>
        <location evidence="8">Mitochondrion matrix</location>
    </subcellularLocation>
</comment>
<dbReference type="OrthoDB" id="241648at2759"/>
<dbReference type="InterPro" id="IPR003594">
    <property type="entry name" value="HATPase_dom"/>
</dbReference>
<dbReference type="AlphaFoldDB" id="I2CP20"/>
<name>I2CP20_NANGC</name>
<accession>I2CP20</accession>
<dbReference type="PANTHER" id="PTHR11947:SF3">
    <property type="entry name" value="[PYRUVATE DEHYDROGENASE (ACETYL-TRANSFERRING)] KINASE, MITOCHONDRIAL"/>
    <property type="match status" value="1"/>
</dbReference>
<dbReference type="RefSeq" id="XP_005855473.1">
    <property type="nucleotide sequence ID" value="XM_005855411.1"/>
</dbReference>
<dbReference type="GO" id="GO:0010906">
    <property type="term" value="P:regulation of glucose metabolic process"/>
    <property type="evidence" value="ECO:0007669"/>
    <property type="project" value="TreeGrafter"/>
</dbReference>
<dbReference type="InterPro" id="IPR004358">
    <property type="entry name" value="Sig_transdc_His_kin-like_C"/>
</dbReference>
<dbReference type="Pfam" id="PF02518">
    <property type="entry name" value="HATPase_c"/>
    <property type="match status" value="1"/>
</dbReference>
<organism evidence="10">
    <name type="scientific">Nannochloropsis gaditana (strain CCMP526)</name>
    <name type="common">Green microalga</name>
    <name type="synonym">Microchloropsis gaditana</name>
    <dbReference type="NCBI Taxonomy" id="1093141"/>
    <lineage>
        <taxon>Eukaryota</taxon>
        <taxon>Sar</taxon>
        <taxon>Stramenopiles</taxon>
        <taxon>Ochrophyta</taxon>
        <taxon>Eustigmatophyceae</taxon>
        <taxon>Eustigmatales</taxon>
        <taxon>Monodopsidaceae</taxon>
        <taxon>Nannochloropsis</taxon>
    </lineage>
</organism>
<evidence type="ECO:0000256" key="1">
    <source>
        <dbReference type="ARBA" id="ARBA00006155"/>
    </source>
</evidence>
<dbReference type="Pfam" id="PF10436">
    <property type="entry name" value="BCDHK_Adom3"/>
    <property type="match status" value="1"/>
</dbReference>
<dbReference type="InterPro" id="IPR036784">
    <property type="entry name" value="AK/P_DHK_N_sf"/>
</dbReference>
<dbReference type="GO" id="GO:0004740">
    <property type="term" value="F:pyruvate dehydrogenase (acetyl-transferring) kinase activity"/>
    <property type="evidence" value="ECO:0007669"/>
    <property type="project" value="UniProtKB-EC"/>
</dbReference>
<protein>
    <recommendedName>
        <fullName evidence="8">Protein-serine/threonine kinase</fullName>
        <ecNumber evidence="8">2.7.11.-</ecNumber>
    </recommendedName>
</protein>
<keyword evidence="10" id="KW-0670">Pyruvate</keyword>
<dbReference type="GO" id="GO:0005759">
    <property type="term" value="C:mitochondrial matrix"/>
    <property type="evidence" value="ECO:0007669"/>
    <property type="project" value="UniProtKB-SubCell"/>
</dbReference>
<dbReference type="OMA" id="NEMPSIC"/>
<dbReference type="SUPFAM" id="SSF55874">
    <property type="entry name" value="ATPase domain of HSP90 chaperone/DNA topoisomerase II/histidine kinase"/>
    <property type="match status" value="1"/>
</dbReference>
<dbReference type="EMBL" id="JU964076">
    <property type="protein sequence ID" value="AFJ68653.1"/>
    <property type="molecule type" value="mRNA"/>
</dbReference>